<accession>M1DV48</accession>
<keyword evidence="3" id="KW-1185">Reference proteome</keyword>
<dbReference type="InterPro" id="IPR046796">
    <property type="entry name" value="Transposase_32_dom"/>
</dbReference>
<dbReference type="PaxDb" id="4113-PGSC0003DMT400094900"/>
<evidence type="ECO:0000313" key="3">
    <source>
        <dbReference type="Proteomes" id="UP000011115"/>
    </source>
</evidence>
<reference evidence="2" key="2">
    <citation type="submission" date="2015-06" db="UniProtKB">
        <authorList>
            <consortium name="EnsemblPlants"/>
        </authorList>
    </citation>
    <scope>IDENTIFICATION</scope>
    <source>
        <strain evidence="2">DM1-3 516 R44</strain>
    </source>
</reference>
<dbReference type="PANTHER" id="PTHR33180">
    <property type="entry name" value="PHOTOSYSTEM II CP43 REACTION CENTER PROTEIN"/>
    <property type="match status" value="1"/>
</dbReference>
<protein>
    <recommendedName>
        <fullName evidence="1">Putative plant transposon protein domain-containing protein</fullName>
    </recommendedName>
</protein>
<organism evidence="2 3">
    <name type="scientific">Solanum tuberosum</name>
    <name type="common">Potato</name>
    <dbReference type="NCBI Taxonomy" id="4113"/>
    <lineage>
        <taxon>Eukaryota</taxon>
        <taxon>Viridiplantae</taxon>
        <taxon>Streptophyta</taxon>
        <taxon>Embryophyta</taxon>
        <taxon>Tracheophyta</taxon>
        <taxon>Spermatophyta</taxon>
        <taxon>Magnoliopsida</taxon>
        <taxon>eudicotyledons</taxon>
        <taxon>Gunneridae</taxon>
        <taxon>Pentapetalae</taxon>
        <taxon>asterids</taxon>
        <taxon>lamiids</taxon>
        <taxon>Solanales</taxon>
        <taxon>Solanaceae</taxon>
        <taxon>Solanoideae</taxon>
        <taxon>Solaneae</taxon>
        <taxon>Solanum</taxon>
    </lineage>
</organism>
<dbReference type="EnsemblPlants" id="PGSC0003DMT400094900">
    <property type="protein sequence ID" value="PGSC0003DMT400094900"/>
    <property type="gene ID" value="PGSC0003DMG400044471"/>
</dbReference>
<reference evidence="3" key="1">
    <citation type="journal article" date="2011" name="Nature">
        <title>Genome sequence and analysis of the tuber crop potato.</title>
        <authorList>
            <consortium name="The Potato Genome Sequencing Consortium"/>
        </authorList>
    </citation>
    <scope>NUCLEOTIDE SEQUENCE [LARGE SCALE GENOMIC DNA]</scope>
    <source>
        <strain evidence="3">cv. DM1-3 516 R44</strain>
    </source>
</reference>
<dbReference type="InParanoid" id="M1DV48"/>
<dbReference type="HOGENOM" id="CLU_029307_2_3_1"/>
<sequence>MPSQNESIMCHAKAACLGCINDGTRLNLGMIIAQDMVMRAKQRQTSLPFLVLITELCRQARVPRDEKKDVEVTPTSCTNIQRIEVEYLKDEAEMKKAAPVDSSTVVDTQTLHAETVFPTPAPRPSGTSSVVPSVTPNSYAAPLPHRSTIATAGRPPLTQSVLLRIGQLAHFTDRRVARLEATIPGMIERALAKSMTPLNMTIDVLTTHLTVLEIPDVPVDLDMPSATTGDEVHTEEVVAAESEAKTDEEQIETPNETIYGDLPDLEETIVQSVIQTSLKETSMVGPSGSSVVDVTLGTDAQVQSITLGTDALTDGATV</sequence>
<feature type="domain" description="Putative plant transposon protein" evidence="1">
    <location>
        <begin position="1"/>
        <end position="63"/>
    </location>
</feature>
<dbReference type="Pfam" id="PF20167">
    <property type="entry name" value="Transposase_32"/>
    <property type="match status" value="1"/>
</dbReference>
<dbReference type="eggNOG" id="ENOG502SPYA">
    <property type="taxonomic scope" value="Eukaryota"/>
</dbReference>
<dbReference type="AlphaFoldDB" id="M1DV48"/>
<dbReference type="PANTHER" id="PTHR33180:SF31">
    <property type="entry name" value="POLYPROTEIN PROTEIN"/>
    <property type="match status" value="1"/>
</dbReference>
<name>M1DV48_SOLTU</name>
<evidence type="ECO:0000259" key="1">
    <source>
        <dbReference type="Pfam" id="PF20167"/>
    </source>
</evidence>
<dbReference type="Gramene" id="PGSC0003DMT400094900">
    <property type="protein sequence ID" value="PGSC0003DMT400094900"/>
    <property type="gene ID" value="PGSC0003DMG400044471"/>
</dbReference>
<proteinExistence type="predicted"/>
<evidence type="ECO:0000313" key="2">
    <source>
        <dbReference type="EnsemblPlants" id="PGSC0003DMT400094900"/>
    </source>
</evidence>
<dbReference type="Proteomes" id="UP000011115">
    <property type="component" value="Unassembled WGS sequence"/>
</dbReference>